<dbReference type="Gene3D" id="3.60.120.10">
    <property type="entry name" value="Anthranilate synthase"/>
    <property type="match status" value="1"/>
</dbReference>
<dbReference type="SUPFAM" id="SSF56752">
    <property type="entry name" value="D-aminoacid aminotransferase-like PLP-dependent enzymes"/>
    <property type="match status" value="1"/>
</dbReference>
<dbReference type="HOGENOM" id="CLU_006493_6_2_10"/>
<dbReference type="Gene3D" id="3.20.10.10">
    <property type="entry name" value="D-amino Acid Aminotransferase, subunit A, domain 2"/>
    <property type="match status" value="1"/>
</dbReference>
<gene>
    <name evidence="2" type="ordered locus">Cag_0422</name>
</gene>
<dbReference type="Pfam" id="PF00425">
    <property type="entry name" value="Chorismate_bind"/>
    <property type="match status" value="1"/>
</dbReference>
<dbReference type="EC" id="4.1.3.27" evidence="2"/>
<dbReference type="InterPro" id="IPR043132">
    <property type="entry name" value="BCAT-like_C"/>
</dbReference>
<dbReference type="KEGG" id="cch:Cag_0422"/>
<dbReference type="InterPro" id="IPR036038">
    <property type="entry name" value="Aminotransferase-like"/>
</dbReference>
<reference evidence="2" key="1">
    <citation type="submission" date="2005-08" db="EMBL/GenBank/DDBJ databases">
        <title>Complete sequence of Chlorobium chlorochromatii CaD3.</title>
        <authorList>
            <person name="Copeland A."/>
            <person name="Lucas S."/>
            <person name="Lapidus A."/>
            <person name="Barry K."/>
            <person name="Detter J.C."/>
            <person name="Glavina T."/>
            <person name="Hammon N."/>
            <person name="Israni S."/>
            <person name="Pitluck S."/>
            <person name="Bryant D."/>
            <person name="Schmutz J."/>
            <person name="Larimer F."/>
            <person name="Land M."/>
            <person name="Kyrpides N."/>
            <person name="Ivanova N."/>
            <person name="Richardson P."/>
        </authorList>
    </citation>
    <scope>NUCLEOTIDE SEQUENCE [LARGE SCALE GENOMIC DNA]</scope>
    <source>
        <strain evidence="2">CaD3</strain>
    </source>
</reference>
<dbReference type="PRINTS" id="PR00095">
    <property type="entry name" value="ANTSNTHASEI"/>
</dbReference>
<dbReference type="InterPro" id="IPR015890">
    <property type="entry name" value="Chorismate_C"/>
</dbReference>
<evidence type="ECO:0000313" key="2">
    <source>
        <dbReference type="EMBL" id="ABB27695.1"/>
    </source>
</evidence>
<dbReference type="InterPro" id="IPR005801">
    <property type="entry name" value="ADC_synthase"/>
</dbReference>
<dbReference type="NCBIfam" id="TIGR00553">
    <property type="entry name" value="pabB"/>
    <property type="match status" value="1"/>
</dbReference>
<dbReference type="GO" id="GO:0009396">
    <property type="term" value="P:folic acid-containing compound biosynthetic process"/>
    <property type="evidence" value="ECO:0007669"/>
    <property type="project" value="InterPro"/>
</dbReference>
<dbReference type="GO" id="GO:0004049">
    <property type="term" value="F:anthranilate synthase activity"/>
    <property type="evidence" value="ECO:0007669"/>
    <property type="project" value="UniProtKB-EC"/>
</dbReference>
<dbReference type="GO" id="GO:0000162">
    <property type="term" value="P:L-tryptophan biosynthetic process"/>
    <property type="evidence" value="ECO:0007669"/>
    <property type="project" value="TreeGrafter"/>
</dbReference>
<organism evidence="2">
    <name type="scientific">Chlorobium chlorochromatii (strain CaD3)</name>
    <dbReference type="NCBI Taxonomy" id="340177"/>
    <lineage>
        <taxon>Bacteria</taxon>
        <taxon>Pseudomonadati</taxon>
        <taxon>Chlorobiota</taxon>
        <taxon>Chlorobiia</taxon>
        <taxon>Chlorobiales</taxon>
        <taxon>Chlorobiaceae</taxon>
        <taxon>Chlorobium/Pelodictyon group</taxon>
        <taxon>Chlorobium</taxon>
    </lineage>
</organism>
<feature type="domain" description="Chorismate-utilising enzyme C-terminal" evidence="1">
    <location>
        <begin position="104"/>
        <end position="361"/>
    </location>
</feature>
<dbReference type="EMBL" id="CP000108">
    <property type="protein sequence ID" value="ABB27695.1"/>
    <property type="molecule type" value="Genomic_DNA"/>
</dbReference>
<dbReference type="eggNOG" id="COG0115">
    <property type="taxonomic scope" value="Bacteria"/>
</dbReference>
<keyword evidence="2" id="KW-0456">Lyase</keyword>
<accession>Q3ATI0</accession>
<evidence type="ECO:0000259" key="1">
    <source>
        <dbReference type="Pfam" id="PF00425"/>
    </source>
</evidence>
<dbReference type="PANTHER" id="PTHR11236:SF50">
    <property type="entry name" value="AMINODEOXYCHORISMATE SYNTHASE COMPONENT 1"/>
    <property type="match status" value="1"/>
</dbReference>
<protein>
    <submittedName>
        <fullName evidence="2">Para-aminobenzoate synthase, component I</fullName>
        <ecNumber evidence="2">4.1.3.27</ecNumber>
    </submittedName>
</protein>
<dbReference type="SUPFAM" id="SSF56322">
    <property type="entry name" value="ADC synthase"/>
    <property type="match status" value="1"/>
</dbReference>
<dbReference type="InterPro" id="IPR005802">
    <property type="entry name" value="ADC_synth_comp_1"/>
</dbReference>
<dbReference type="AlphaFoldDB" id="Q3ATI0"/>
<sequence>MLFHNPHEVLMLNAFDGVEDFFKKIEERVAAGFFVAGWLSYEAAYGMDSALAEMATAQTWQAPLAWFGVYKAPQRFTADEVAQLFPPSLTTAITAPHCSTTEIDHAEQVAAIREEIAAGKVYQVNLTARYHFSMAGEAPALFAALRQQQPASYTAFLNCGERTILSFSPELFFRTDGCAIETRPMKGTAPRGSSAEEDAHLRLQLQQCEKNCAENLMIVDLLRNDLGRICTPATIKATKLFATESWPTLHQMISTISGELRNNVSLYELFQALYPCGSITGAPKISAMQLIQQLEQSPRGIYTGAIGYITPPSAQVSAQTMRFSVAIRTLELQGQHGIYGSGGGIVWDSVAADEYCECQLKTKILESIAAPPFELFETMLWHDGCYLWLNEHLNRLANSAKALGFAFERQATLQQLLAFEVELQQSPKKRCKVKLTLFRNGEVQLDAEAVSPDLSGRLMLVTLAEKPVSSNEEAWLQHKTTLRHSYDSAFAAARAAGYDEVIFCNQRGEITEGAISSIMVRHGSQLLTPSLACGLLNSISRRYLLATRPNLREATLYPNDLVTADMLYIANSVRGIRPAVMEQEMKRIEK</sequence>
<dbReference type="Gene3D" id="3.30.470.10">
    <property type="match status" value="1"/>
</dbReference>
<dbReference type="Pfam" id="PF01063">
    <property type="entry name" value="Aminotran_4"/>
    <property type="match status" value="1"/>
</dbReference>
<dbReference type="InterPro" id="IPR001544">
    <property type="entry name" value="Aminotrans_IV"/>
</dbReference>
<dbReference type="InterPro" id="IPR043131">
    <property type="entry name" value="BCAT-like_N"/>
</dbReference>
<dbReference type="eggNOG" id="COG0147">
    <property type="taxonomic scope" value="Bacteria"/>
</dbReference>
<dbReference type="STRING" id="340177.Cag_0422"/>
<dbReference type="GO" id="GO:0046820">
    <property type="term" value="F:4-amino-4-deoxychorismate synthase activity"/>
    <property type="evidence" value="ECO:0007669"/>
    <property type="project" value="TreeGrafter"/>
</dbReference>
<dbReference type="InterPro" id="IPR019999">
    <property type="entry name" value="Anth_synth_I-like"/>
</dbReference>
<dbReference type="PANTHER" id="PTHR11236">
    <property type="entry name" value="AMINOBENZOATE/ANTHRANILATE SYNTHASE"/>
    <property type="match status" value="1"/>
</dbReference>
<name>Q3ATI0_CHLCH</name>
<proteinExistence type="predicted"/>